<organism evidence="14 15">
    <name type="scientific">Tieghemiomyces parasiticus</name>
    <dbReference type="NCBI Taxonomy" id="78921"/>
    <lineage>
        <taxon>Eukaryota</taxon>
        <taxon>Fungi</taxon>
        <taxon>Fungi incertae sedis</taxon>
        <taxon>Zoopagomycota</taxon>
        <taxon>Kickxellomycotina</taxon>
        <taxon>Dimargaritomycetes</taxon>
        <taxon>Dimargaritales</taxon>
        <taxon>Dimargaritaceae</taxon>
        <taxon>Tieghemiomyces</taxon>
    </lineage>
</organism>
<dbReference type="HAMAP" id="MF_03148">
    <property type="entry name" value="HAM1_NTPase"/>
    <property type="match status" value="1"/>
</dbReference>
<keyword evidence="7 12" id="KW-0546">Nucleotide metabolism</keyword>
<dbReference type="AlphaFoldDB" id="A0A9W7ZRL0"/>
<dbReference type="CDD" id="cd00515">
    <property type="entry name" value="HAM1"/>
    <property type="match status" value="1"/>
</dbReference>
<dbReference type="PANTHER" id="PTHR11067">
    <property type="entry name" value="INOSINE TRIPHOSPHATE PYROPHOSPHATASE/HAM1 PROTEIN"/>
    <property type="match status" value="1"/>
</dbReference>
<dbReference type="GO" id="GO:0035870">
    <property type="term" value="F:dITP diphosphatase activity"/>
    <property type="evidence" value="ECO:0007669"/>
    <property type="project" value="UniProtKB-UniRule"/>
</dbReference>
<comment type="catalytic activity">
    <reaction evidence="10">
        <text>dITP + H2O = dIMP + diphosphate + H(+)</text>
        <dbReference type="Rhea" id="RHEA:28342"/>
        <dbReference type="ChEBI" id="CHEBI:15377"/>
        <dbReference type="ChEBI" id="CHEBI:15378"/>
        <dbReference type="ChEBI" id="CHEBI:33019"/>
        <dbReference type="ChEBI" id="CHEBI:61194"/>
        <dbReference type="ChEBI" id="CHEBI:61382"/>
        <dbReference type="EC" id="3.6.1.66"/>
    </reaction>
    <physiologicalReaction direction="left-to-right" evidence="10">
        <dbReference type="Rhea" id="RHEA:28343"/>
    </physiologicalReaction>
</comment>
<dbReference type="GO" id="GO:0009204">
    <property type="term" value="P:deoxyribonucleoside triphosphate catabolic process"/>
    <property type="evidence" value="ECO:0007669"/>
    <property type="project" value="UniProtKB-UniRule"/>
</dbReference>
<feature type="binding site" evidence="12">
    <location>
        <begin position="13"/>
        <end position="18"/>
    </location>
    <ligand>
        <name>ITP</name>
        <dbReference type="ChEBI" id="CHEBI:61402"/>
    </ligand>
</feature>
<proteinExistence type="inferred from homology"/>
<dbReference type="InterPro" id="IPR002637">
    <property type="entry name" value="RdgB/HAM1"/>
</dbReference>
<comment type="catalytic activity">
    <reaction evidence="12">
        <text>XTP + H2O = XMP + diphosphate + H(+)</text>
        <dbReference type="Rhea" id="RHEA:28610"/>
        <dbReference type="ChEBI" id="CHEBI:15377"/>
        <dbReference type="ChEBI" id="CHEBI:15378"/>
        <dbReference type="ChEBI" id="CHEBI:33019"/>
        <dbReference type="ChEBI" id="CHEBI:57464"/>
        <dbReference type="ChEBI" id="CHEBI:61314"/>
        <dbReference type="EC" id="3.6.1.66"/>
    </reaction>
</comment>
<evidence type="ECO:0000256" key="8">
    <source>
        <dbReference type="ARBA" id="ARBA00054940"/>
    </source>
</evidence>
<feature type="binding site" evidence="12">
    <location>
        <position position="168"/>
    </location>
    <ligand>
        <name>ITP</name>
        <dbReference type="ChEBI" id="CHEBI:61402"/>
    </ligand>
</feature>
<dbReference type="InterPro" id="IPR027502">
    <property type="entry name" value="ITPase"/>
</dbReference>
<comment type="caution">
    <text evidence="14">The sequence shown here is derived from an EMBL/GenBank/DDBJ whole genome shotgun (WGS) entry which is preliminary data.</text>
</comment>
<comment type="catalytic activity">
    <reaction evidence="11">
        <text>N(6)-hydroxy-dATP + H2O = N(6)-hydroxy-dAMP + diphosphate + H(+)</text>
        <dbReference type="Rhea" id="RHEA:83971"/>
        <dbReference type="ChEBI" id="CHEBI:15377"/>
        <dbReference type="ChEBI" id="CHEBI:15378"/>
        <dbReference type="ChEBI" id="CHEBI:33019"/>
        <dbReference type="ChEBI" id="CHEBI:233529"/>
        <dbReference type="ChEBI" id="CHEBI:233530"/>
    </reaction>
    <physiologicalReaction direction="left-to-right" evidence="11">
        <dbReference type="Rhea" id="RHEA:83972"/>
    </physiologicalReaction>
</comment>
<dbReference type="Gene3D" id="3.90.950.10">
    <property type="match status" value="1"/>
</dbReference>
<evidence type="ECO:0000256" key="4">
    <source>
        <dbReference type="ARBA" id="ARBA00022741"/>
    </source>
</evidence>
<feature type="binding site" evidence="12">
    <location>
        <begin position="173"/>
        <end position="174"/>
    </location>
    <ligand>
        <name>ITP</name>
        <dbReference type="ChEBI" id="CHEBI:61402"/>
    </ligand>
</feature>
<dbReference type="GO" id="GO:0005634">
    <property type="term" value="C:nucleus"/>
    <property type="evidence" value="ECO:0007669"/>
    <property type="project" value="UniProtKB-SubCell"/>
</dbReference>
<comment type="catalytic activity">
    <reaction evidence="9">
        <text>ITP + H2O = IMP + diphosphate + H(+)</text>
        <dbReference type="Rhea" id="RHEA:29399"/>
        <dbReference type="ChEBI" id="CHEBI:15377"/>
        <dbReference type="ChEBI" id="CHEBI:15378"/>
        <dbReference type="ChEBI" id="CHEBI:33019"/>
        <dbReference type="ChEBI" id="CHEBI:58053"/>
        <dbReference type="ChEBI" id="CHEBI:61402"/>
        <dbReference type="EC" id="3.6.1.66"/>
    </reaction>
    <physiologicalReaction direction="left-to-right" evidence="9">
        <dbReference type="Rhea" id="RHEA:29400"/>
    </physiologicalReaction>
</comment>
<dbReference type="EC" id="3.6.1.66" evidence="12"/>
<evidence type="ECO:0000256" key="12">
    <source>
        <dbReference type="HAMAP-Rule" id="MF_03148"/>
    </source>
</evidence>
<evidence type="ECO:0000256" key="13">
    <source>
        <dbReference type="RuleBase" id="RU003781"/>
    </source>
</evidence>
<evidence type="ECO:0000256" key="2">
    <source>
        <dbReference type="ARBA" id="ARBA00022490"/>
    </source>
</evidence>
<comment type="function">
    <text evidence="12">Pyrophosphatase that hydrolyzes non-canonical purine nucleotides such as inosine triphosphate (ITP), deoxyinosine triphosphate (dITP) or xanthosine 5'-triphosphate (XTP) to their respective monophosphate derivatives. The enzyme does not distinguish between the deoxy- and ribose forms. Probably excludes non-canonical purines from RNA and DNA precursor pools, thus preventing their incorporation into RNA and DNA and avoiding chromosomal lesions.</text>
</comment>
<evidence type="ECO:0000256" key="7">
    <source>
        <dbReference type="ARBA" id="ARBA00023080"/>
    </source>
</evidence>
<comment type="subcellular location">
    <subcellularLocation>
        <location evidence="12">Cytoplasm</location>
    </subcellularLocation>
    <subcellularLocation>
        <location evidence="12">Nucleus</location>
    </subcellularLocation>
</comment>
<gene>
    <name evidence="14" type="primary">HAM1_2</name>
    <name evidence="14" type="ORF">IWQ60_008548</name>
</gene>
<dbReference type="GO" id="GO:0005737">
    <property type="term" value="C:cytoplasm"/>
    <property type="evidence" value="ECO:0007669"/>
    <property type="project" value="UniProtKB-SubCell"/>
</dbReference>
<keyword evidence="3 12" id="KW-0479">Metal-binding</keyword>
<evidence type="ECO:0000256" key="6">
    <source>
        <dbReference type="ARBA" id="ARBA00022842"/>
    </source>
</evidence>
<dbReference type="GO" id="GO:0036220">
    <property type="term" value="F:ITP diphosphatase activity"/>
    <property type="evidence" value="ECO:0007669"/>
    <property type="project" value="UniProtKB-UniRule"/>
</dbReference>
<dbReference type="EMBL" id="JANBPT010000646">
    <property type="protein sequence ID" value="KAJ1915148.1"/>
    <property type="molecule type" value="Genomic_DNA"/>
</dbReference>
<dbReference type="GO" id="GO:0046872">
    <property type="term" value="F:metal ion binding"/>
    <property type="evidence" value="ECO:0007669"/>
    <property type="project" value="UniProtKB-KW"/>
</dbReference>
<evidence type="ECO:0000256" key="3">
    <source>
        <dbReference type="ARBA" id="ARBA00022723"/>
    </source>
</evidence>
<accession>A0A9W7ZRL0</accession>
<keyword evidence="12" id="KW-0539">Nucleus</keyword>
<keyword evidence="15" id="KW-1185">Reference proteome</keyword>
<sequence>MSASAARSLVFVTGNQNKLREVQQILGDHFNLVPHKLDLPEIQGETAEVSADKCSRAAEAVGGPVITEDTALCFNALQGLPGPYIKWFMTKLHHEGLNKLLHGFEDKSAYALCTFAYCAGPGHKPIVFEGRTEGRIVPARGPPAFGWDPIFEPEGYEQTYAEMDCALKNTISHRYRALAKLKGYIDGLEA</sequence>
<evidence type="ECO:0000313" key="15">
    <source>
        <dbReference type="Proteomes" id="UP001150569"/>
    </source>
</evidence>
<name>A0A9W7ZRL0_9FUNG</name>
<feature type="binding site" evidence="12">
    <location>
        <begin position="145"/>
        <end position="148"/>
    </location>
    <ligand>
        <name>ITP</name>
        <dbReference type="ChEBI" id="CHEBI:61402"/>
    </ligand>
</feature>
<evidence type="ECO:0000256" key="9">
    <source>
        <dbReference type="ARBA" id="ARBA00093218"/>
    </source>
</evidence>
<keyword evidence="6 12" id="KW-0460">Magnesium</keyword>
<feature type="binding site" evidence="12">
    <location>
        <begin position="69"/>
        <end position="70"/>
    </location>
    <ligand>
        <name>ITP</name>
        <dbReference type="ChEBI" id="CHEBI:61402"/>
    </ligand>
</feature>
<comment type="cofactor">
    <cofactor evidence="12">
        <name>Mg(2+)</name>
        <dbReference type="ChEBI" id="CHEBI:18420"/>
    </cofactor>
    <cofactor evidence="12">
        <name>Mn(2+)</name>
        <dbReference type="ChEBI" id="CHEBI:29035"/>
    </cofactor>
    <text evidence="12">Binds 1 divalent metal cation per subunit; can use either Mg(2+) or Mn(2+).</text>
</comment>
<comment type="similarity">
    <text evidence="1 12 13">Belongs to the HAM1 NTPase family.</text>
</comment>
<dbReference type="GO" id="GO:0036222">
    <property type="term" value="F:XTP diphosphatase activity"/>
    <property type="evidence" value="ECO:0007669"/>
    <property type="project" value="UniProtKB-UniRule"/>
</dbReference>
<dbReference type="GO" id="GO:0016740">
    <property type="term" value="F:transferase activity"/>
    <property type="evidence" value="ECO:0007669"/>
    <property type="project" value="UniProtKB-KW"/>
</dbReference>
<comment type="function">
    <text evidence="8">Pyrophosphatase that hydrolyzes the non-canonical purine nucleotides inosine triphosphate (ITP), deoxyinosine triphosphate (dITP) as well as 2'-deoxy-N-6-hydroxylaminopurine triphosphate (dHAPTP) and xanthosine 5'-triphosphate (XTP) to their respective monophosphate derivatives. The enzyme does not distinguish between the deoxy- and ribose forms. Probably excludes non-canonical purines from RNA and DNA precursor pools, thus preventing their incorporation into RNA and DNA and avoiding chromosomal lesions.</text>
</comment>
<evidence type="ECO:0000313" key="14">
    <source>
        <dbReference type="EMBL" id="KAJ1915148.1"/>
    </source>
</evidence>
<dbReference type="Proteomes" id="UP001150569">
    <property type="component" value="Unassembled WGS sequence"/>
</dbReference>
<dbReference type="GO" id="GO:0009117">
    <property type="term" value="P:nucleotide metabolic process"/>
    <property type="evidence" value="ECO:0007669"/>
    <property type="project" value="UniProtKB-KW"/>
</dbReference>
<dbReference type="GO" id="GO:0000166">
    <property type="term" value="F:nucleotide binding"/>
    <property type="evidence" value="ECO:0007669"/>
    <property type="project" value="UniProtKB-KW"/>
</dbReference>
<dbReference type="Pfam" id="PF01725">
    <property type="entry name" value="Ham1p_like"/>
    <property type="match status" value="1"/>
</dbReference>
<keyword evidence="5 12" id="KW-0378">Hydrolase</keyword>
<dbReference type="FunFam" id="3.90.950.10:FF:000003">
    <property type="entry name" value="Inosine triphosphate pyrophosphatase"/>
    <property type="match status" value="1"/>
</dbReference>
<dbReference type="SUPFAM" id="SSF52972">
    <property type="entry name" value="ITPase-like"/>
    <property type="match status" value="1"/>
</dbReference>
<evidence type="ECO:0000256" key="5">
    <source>
        <dbReference type="ARBA" id="ARBA00022801"/>
    </source>
</evidence>
<dbReference type="InterPro" id="IPR029001">
    <property type="entry name" value="ITPase-like_fam"/>
</dbReference>
<dbReference type="PANTHER" id="PTHR11067:SF9">
    <property type="entry name" value="INOSINE TRIPHOSPHATE PYROPHOSPHATASE"/>
    <property type="match status" value="1"/>
</dbReference>
<protein>
    <recommendedName>
        <fullName evidence="12">Inosine triphosphate pyrophosphatase</fullName>
        <shortName evidence="12">ITPase</shortName>
        <shortName evidence="12">Inosine triphosphatase</shortName>
        <ecNumber evidence="12">3.6.1.66</ecNumber>
    </recommendedName>
    <alternativeName>
        <fullName evidence="12">Non-canonical purine NTP pyrophosphatase</fullName>
    </alternativeName>
    <alternativeName>
        <fullName evidence="12">Non-standard purine NTP pyrophosphatase</fullName>
    </alternativeName>
    <alternativeName>
        <fullName evidence="12">Nucleoside-triphosphate diphosphatase</fullName>
    </alternativeName>
    <alternativeName>
        <fullName evidence="12">Nucleoside-triphosphate pyrophosphatase</fullName>
        <shortName evidence="12">NTPase</shortName>
    </alternativeName>
    <alternativeName>
        <fullName evidence="12">XTP/dITP diphosphatase</fullName>
    </alternativeName>
</protein>
<keyword evidence="2 12" id="KW-0963">Cytoplasm</keyword>
<keyword evidence="12" id="KW-0464">Manganese</keyword>
<dbReference type="NCBIfam" id="TIGR00042">
    <property type="entry name" value="RdgB/HAM1 family non-canonical purine NTP pyrophosphatase"/>
    <property type="match status" value="1"/>
</dbReference>
<comment type="subunit">
    <text evidence="12">Homodimer.</text>
</comment>
<feature type="binding site" evidence="12">
    <location>
        <position position="41"/>
    </location>
    <ligand>
        <name>Mg(2+)</name>
        <dbReference type="ChEBI" id="CHEBI:18420"/>
    </ligand>
</feature>
<keyword evidence="14" id="KW-0808">Transferase</keyword>
<dbReference type="OrthoDB" id="6288734at2759"/>
<feature type="binding site" evidence="12">
    <location>
        <position position="69"/>
    </location>
    <ligand>
        <name>Mg(2+)</name>
        <dbReference type="ChEBI" id="CHEBI:18420"/>
    </ligand>
</feature>
<feature type="binding site" evidence="12">
    <location>
        <position position="53"/>
    </location>
    <ligand>
        <name>ITP</name>
        <dbReference type="ChEBI" id="CHEBI:61402"/>
    </ligand>
</feature>
<keyword evidence="4 12" id="KW-0547">Nucleotide-binding</keyword>
<evidence type="ECO:0000256" key="1">
    <source>
        <dbReference type="ARBA" id="ARBA00008023"/>
    </source>
</evidence>
<evidence type="ECO:0000256" key="11">
    <source>
        <dbReference type="ARBA" id="ARBA00093271"/>
    </source>
</evidence>
<evidence type="ECO:0000256" key="10">
    <source>
        <dbReference type="ARBA" id="ARBA00093255"/>
    </source>
</evidence>
<reference evidence="14" key="1">
    <citation type="submission" date="2022-07" db="EMBL/GenBank/DDBJ databases">
        <title>Phylogenomic reconstructions and comparative analyses of Kickxellomycotina fungi.</title>
        <authorList>
            <person name="Reynolds N.K."/>
            <person name="Stajich J.E."/>
            <person name="Barry K."/>
            <person name="Grigoriev I.V."/>
            <person name="Crous P."/>
            <person name="Smith M.E."/>
        </authorList>
    </citation>
    <scope>NUCLEOTIDE SEQUENCE</scope>
    <source>
        <strain evidence="14">RSA 861</strain>
    </source>
</reference>